<evidence type="ECO:0000256" key="1">
    <source>
        <dbReference type="SAM" id="MobiDB-lite"/>
    </source>
</evidence>
<name>A0A9Q1GAJ6_SYNKA</name>
<feature type="compositionally biased region" description="Acidic residues" evidence="1">
    <location>
        <begin position="87"/>
        <end position="97"/>
    </location>
</feature>
<feature type="region of interest" description="Disordered" evidence="1">
    <location>
        <begin position="85"/>
        <end position="113"/>
    </location>
</feature>
<evidence type="ECO:0000313" key="2">
    <source>
        <dbReference type="EMBL" id="KAJ8380599.1"/>
    </source>
</evidence>
<sequence length="218" mass="23749">MNGSSLARCREREQFLQTGENRSAVKLWVLLTSLCEKRLSTQIHHKQSVAGGSVCVFLTGILPAVQVAAGPGDITLQDSTGAAMCGDTDDGGLSDTEENGKASQPRPLAQGCEARQSPYVPTLSITPECLCRDREPAFTTRRAKHLPNGRWYGLMRPQPLISSVRLEVLAEGLWKSSSSNAPNEMALEDYRNLSHGKNVFRFTLPPETDPSTQLQGPL</sequence>
<evidence type="ECO:0000313" key="3">
    <source>
        <dbReference type="Proteomes" id="UP001152622"/>
    </source>
</evidence>
<dbReference type="Proteomes" id="UP001152622">
    <property type="component" value="Chromosome 1"/>
</dbReference>
<accession>A0A9Q1GAJ6</accession>
<protein>
    <submittedName>
        <fullName evidence="2">Uncharacterized protein</fullName>
    </submittedName>
</protein>
<organism evidence="2 3">
    <name type="scientific">Synaphobranchus kaupii</name>
    <name type="common">Kaup's arrowtooth eel</name>
    <dbReference type="NCBI Taxonomy" id="118154"/>
    <lineage>
        <taxon>Eukaryota</taxon>
        <taxon>Metazoa</taxon>
        <taxon>Chordata</taxon>
        <taxon>Craniata</taxon>
        <taxon>Vertebrata</taxon>
        <taxon>Euteleostomi</taxon>
        <taxon>Actinopterygii</taxon>
        <taxon>Neopterygii</taxon>
        <taxon>Teleostei</taxon>
        <taxon>Anguilliformes</taxon>
        <taxon>Synaphobranchidae</taxon>
        <taxon>Synaphobranchus</taxon>
    </lineage>
</organism>
<dbReference type="EMBL" id="JAINUF010000001">
    <property type="protein sequence ID" value="KAJ8380599.1"/>
    <property type="molecule type" value="Genomic_DNA"/>
</dbReference>
<proteinExistence type="predicted"/>
<gene>
    <name evidence="2" type="ORF">SKAU_G00013770</name>
</gene>
<comment type="caution">
    <text evidence="2">The sequence shown here is derived from an EMBL/GenBank/DDBJ whole genome shotgun (WGS) entry which is preliminary data.</text>
</comment>
<keyword evidence="3" id="KW-1185">Reference proteome</keyword>
<dbReference type="AlphaFoldDB" id="A0A9Q1GAJ6"/>
<reference evidence="2" key="1">
    <citation type="journal article" date="2023" name="Science">
        <title>Genome structures resolve the early diversification of teleost fishes.</title>
        <authorList>
            <person name="Parey E."/>
            <person name="Louis A."/>
            <person name="Montfort J."/>
            <person name="Bouchez O."/>
            <person name="Roques C."/>
            <person name="Iampietro C."/>
            <person name="Lluch J."/>
            <person name="Castinel A."/>
            <person name="Donnadieu C."/>
            <person name="Desvignes T."/>
            <person name="Floi Bucao C."/>
            <person name="Jouanno E."/>
            <person name="Wen M."/>
            <person name="Mejri S."/>
            <person name="Dirks R."/>
            <person name="Jansen H."/>
            <person name="Henkel C."/>
            <person name="Chen W.J."/>
            <person name="Zahm M."/>
            <person name="Cabau C."/>
            <person name="Klopp C."/>
            <person name="Thompson A.W."/>
            <person name="Robinson-Rechavi M."/>
            <person name="Braasch I."/>
            <person name="Lecointre G."/>
            <person name="Bobe J."/>
            <person name="Postlethwait J.H."/>
            <person name="Berthelot C."/>
            <person name="Roest Crollius H."/>
            <person name="Guiguen Y."/>
        </authorList>
    </citation>
    <scope>NUCLEOTIDE SEQUENCE</scope>
    <source>
        <strain evidence="2">WJC10195</strain>
    </source>
</reference>